<evidence type="ECO:0000259" key="2">
    <source>
        <dbReference type="Pfam" id="PF13439"/>
    </source>
</evidence>
<evidence type="ECO:0000313" key="3">
    <source>
        <dbReference type="EMBL" id="HGS21021.1"/>
    </source>
</evidence>
<dbReference type="EMBL" id="DSYK01000208">
    <property type="protein sequence ID" value="HGS21021.1"/>
    <property type="molecule type" value="Genomic_DNA"/>
</dbReference>
<protein>
    <submittedName>
        <fullName evidence="3">Glycosyltransferase</fullName>
    </submittedName>
</protein>
<dbReference type="GO" id="GO:0016758">
    <property type="term" value="F:hexosyltransferase activity"/>
    <property type="evidence" value="ECO:0007669"/>
    <property type="project" value="TreeGrafter"/>
</dbReference>
<dbReference type="Pfam" id="PF00534">
    <property type="entry name" value="Glycos_transf_1"/>
    <property type="match status" value="1"/>
</dbReference>
<dbReference type="AlphaFoldDB" id="A0A7C4PFD9"/>
<accession>A0A7C4PFD9</accession>
<sequence length="379" mass="42425">MRVLYFTRDYTPHDYRFLTSLAESGQEVLFLRLERRGRQVEDRPLPPEVEQIVWRGGQKPFSWRSLPATALALRRVFRQRQPDVIHAGPVQSCAFLTALAGGRPLVTMSWGSDLLVDAHQNPWMKGITRFTLHRSDMLVGDCQAVQQAAEGFGFSGERVVLFPWGVDVEKFSPGGSEDGLRERLGWKDAFVILSLRSWETIYGVDCVVRAFARAAEAEPRLRLLLLGSGSLAGKIQSMIYEHHLHERVHLGGQVSQRELPRYYRAADLYVSASHSDGSSVSLLEALASGLPVLVSDIPGNREWIEEGVTGWLFPDGDAEALAAGMLKAVAAGSALNEMGGRARALAEERADWRKNFPKLLTAYQQGIEFTKRRIHRHEH</sequence>
<comment type="caution">
    <text evidence="3">The sequence shown here is derived from an EMBL/GenBank/DDBJ whole genome shotgun (WGS) entry which is preliminary data.</text>
</comment>
<dbReference type="InterPro" id="IPR001296">
    <property type="entry name" value="Glyco_trans_1"/>
</dbReference>
<dbReference type="InterPro" id="IPR050194">
    <property type="entry name" value="Glycosyltransferase_grp1"/>
</dbReference>
<dbReference type="Pfam" id="PF13439">
    <property type="entry name" value="Glyco_transf_4"/>
    <property type="match status" value="1"/>
</dbReference>
<gene>
    <name evidence="3" type="ORF">ENT37_04035</name>
</gene>
<feature type="domain" description="Glycosyl transferase family 1" evidence="1">
    <location>
        <begin position="181"/>
        <end position="343"/>
    </location>
</feature>
<dbReference type="PANTHER" id="PTHR45947:SF3">
    <property type="entry name" value="SULFOQUINOVOSYL TRANSFERASE SQD2"/>
    <property type="match status" value="1"/>
</dbReference>
<name>A0A7C4PFD9_9CHLR</name>
<proteinExistence type="predicted"/>
<dbReference type="PANTHER" id="PTHR45947">
    <property type="entry name" value="SULFOQUINOVOSYL TRANSFERASE SQD2"/>
    <property type="match status" value="1"/>
</dbReference>
<keyword evidence="3" id="KW-0808">Transferase</keyword>
<feature type="domain" description="Glycosyltransferase subfamily 4-like N-terminal" evidence="2">
    <location>
        <begin position="16"/>
        <end position="170"/>
    </location>
</feature>
<dbReference type="InterPro" id="IPR028098">
    <property type="entry name" value="Glyco_trans_4-like_N"/>
</dbReference>
<reference evidence="3" key="1">
    <citation type="journal article" date="2020" name="mSystems">
        <title>Genome- and Community-Level Interaction Insights into Carbon Utilization and Element Cycling Functions of Hydrothermarchaeota in Hydrothermal Sediment.</title>
        <authorList>
            <person name="Zhou Z."/>
            <person name="Liu Y."/>
            <person name="Xu W."/>
            <person name="Pan J."/>
            <person name="Luo Z.H."/>
            <person name="Li M."/>
        </authorList>
    </citation>
    <scope>NUCLEOTIDE SEQUENCE [LARGE SCALE GENOMIC DNA]</scope>
    <source>
        <strain evidence="3">SpSt-573</strain>
    </source>
</reference>
<dbReference type="SUPFAM" id="SSF53756">
    <property type="entry name" value="UDP-Glycosyltransferase/glycogen phosphorylase"/>
    <property type="match status" value="1"/>
</dbReference>
<organism evidence="3">
    <name type="scientific">Anaerolinea thermolimosa</name>
    <dbReference type="NCBI Taxonomy" id="229919"/>
    <lineage>
        <taxon>Bacteria</taxon>
        <taxon>Bacillati</taxon>
        <taxon>Chloroflexota</taxon>
        <taxon>Anaerolineae</taxon>
        <taxon>Anaerolineales</taxon>
        <taxon>Anaerolineaceae</taxon>
        <taxon>Anaerolinea</taxon>
    </lineage>
</organism>
<evidence type="ECO:0000259" key="1">
    <source>
        <dbReference type="Pfam" id="PF00534"/>
    </source>
</evidence>
<dbReference type="Gene3D" id="3.40.50.2000">
    <property type="entry name" value="Glycogen Phosphorylase B"/>
    <property type="match status" value="2"/>
</dbReference>